<evidence type="ECO:0000313" key="1">
    <source>
        <dbReference type="EMBL" id="QUT06291.1"/>
    </source>
</evidence>
<dbReference type="AlphaFoldDB" id="A0A975K7N3"/>
<dbReference type="KEGG" id="spph:KFK14_02050"/>
<dbReference type="RefSeq" id="WP_212609692.1">
    <property type="nucleotide sequence ID" value="NZ_CP073910.1"/>
</dbReference>
<name>A0A975K7N3_9SPHN</name>
<evidence type="ECO:0000313" key="2">
    <source>
        <dbReference type="Proteomes" id="UP000681425"/>
    </source>
</evidence>
<reference evidence="1" key="1">
    <citation type="submission" date="2021-04" db="EMBL/GenBank/DDBJ databases">
        <title>Isolation of p-tert-butylphenol degrading bacteria Sphingobium phenoxybenzoativorans Tas13 from active sludge.</title>
        <authorList>
            <person name="Li Y."/>
        </authorList>
    </citation>
    <scope>NUCLEOTIDE SEQUENCE</scope>
    <source>
        <strain evidence="1">Tas13</strain>
    </source>
</reference>
<protein>
    <submittedName>
        <fullName evidence="1">Uncharacterized protein</fullName>
    </submittedName>
</protein>
<proteinExistence type="predicted"/>
<keyword evidence="2" id="KW-1185">Reference proteome</keyword>
<dbReference type="Proteomes" id="UP000681425">
    <property type="component" value="Chromosome"/>
</dbReference>
<accession>A0A975K7N3</accession>
<organism evidence="1 2">
    <name type="scientific">Sphingobium phenoxybenzoativorans</name>
    <dbReference type="NCBI Taxonomy" id="1592790"/>
    <lineage>
        <taxon>Bacteria</taxon>
        <taxon>Pseudomonadati</taxon>
        <taxon>Pseudomonadota</taxon>
        <taxon>Alphaproteobacteria</taxon>
        <taxon>Sphingomonadales</taxon>
        <taxon>Sphingomonadaceae</taxon>
        <taxon>Sphingobium</taxon>
    </lineage>
</organism>
<gene>
    <name evidence="1" type="ORF">KFK14_02050</name>
</gene>
<sequence length="208" mass="23811">MPIPFERSVFVNCPFDDQFAPILQAIAFCIIDLGFYPRLAPENADNAANRLDRIVNLIRGSKFGIHDLSRCKARAADEYMRMNMPFELGIDYGCRQFGEGSLSQKSILILEGDRYDYQKGLSDIAGWDIHAHGEDHIVAVRHVSGWLCRQQNIQRIGPTRILGNYAAFQEWYWERELALGASEDDIRAYPTIQMVEAMQEWVNIGRPI</sequence>
<dbReference type="EMBL" id="CP073910">
    <property type="protein sequence ID" value="QUT06291.1"/>
    <property type="molecule type" value="Genomic_DNA"/>
</dbReference>